<dbReference type="PANTHER" id="PTHR46573">
    <property type="entry name" value="WD REPEAT, SAM AND U-BOX DOMAIN-CONTAINING PROTEIN 1"/>
    <property type="match status" value="1"/>
</dbReference>
<dbReference type="GO" id="GO:0004842">
    <property type="term" value="F:ubiquitin-protein transferase activity"/>
    <property type="evidence" value="ECO:0007669"/>
    <property type="project" value="InterPro"/>
</dbReference>
<reference evidence="4" key="1">
    <citation type="journal article" date="2023" name="Commun. Biol.">
        <title>Genome analysis of Parmales, the sister group of diatoms, reveals the evolutionary specialization of diatoms from phago-mixotrophs to photoautotrophs.</title>
        <authorList>
            <person name="Ban H."/>
            <person name="Sato S."/>
            <person name="Yoshikawa S."/>
            <person name="Yamada K."/>
            <person name="Nakamura Y."/>
            <person name="Ichinomiya M."/>
            <person name="Sato N."/>
            <person name="Blanc-Mathieu R."/>
            <person name="Endo H."/>
            <person name="Kuwata A."/>
            <person name="Ogata H."/>
        </authorList>
    </citation>
    <scope>NUCLEOTIDE SEQUENCE [LARGE SCALE GENOMIC DNA]</scope>
</reference>
<gene>
    <name evidence="3" type="ORF">TrCOL_g6910</name>
</gene>
<dbReference type="InterPro" id="IPR052085">
    <property type="entry name" value="WD-SAM-U-box"/>
</dbReference>
<dbReference type="SMART" id="SM00504">
    <property type="entry name" value="Ubox"/>
    <property type="match status" value="2"/>
</dbReference>
<feature type="region of interest" description="Disordered" evidence="1">
    <location>
        <begin position="228"/>
        <end position="258"/>
    </location>
</feature>
<dbReference type="InterPro" id="IPR013083">
    <property type="entry name" value="Znf_RING/FYVE/PHD"/>
</dbReference>
<feature type="region of interest" description="Disordered" evidence="1">
    <location>
        <begin position="93"/>
        <end position="116"/>
    </location>
</feature>
<protein>
    <recommendedName>
        <fullName evidence="2">U-box domain-containing protein</fullName>
    </recommendedName>
</protein>
<dbReference type="OrthoDB" id="424220at2759"/>
<name>A0A9W7GJ82_9STRA</name>
<feature type="compositionally biased region" description="Basic residues" evidence="1">
    <location>
        <begin position="98"/>
        <end position="108"/>
    </location>
</feature>
<feature type="compositionally biased region" description="Acidic residues" evidence="1">
    <location>
        <begin position="228"/>
        <end position="244"/>
    </location>
</feature>
<organism evidence="3 4">
    <name type="scientific">Triparma columacea</name>
    <dbReference type="NCBI Taxonomy" id="722753"/>
    <lineage>
        <taxon>Eukaryota</taxon>
        <taxon>Sar</taxon>
        <taxon>Stramenopiles</taxon>
        <taxon>Ochrophyta</taxon>
        <taxon>Bolidophyceae</taxon>
        <taxon>Parmales</taxon>
        <taxon>Triparmaceae</taxon>
        <taxon>Triparma</taxon>
    </lineage>
</organism>
<evidence type="ECO:0000256" key="1">
    <source>
        <dbReference type="SAM" id="MobiDB-lite"/>
    </source>
</evidence>
<dbReference type="PANTHER" id="PTHR46573:SF1">
    <property type="entry name" value="WD REPEAT, SAM AND U-BOX DOMAIN-CONTAINING PROTEIN 1"/>
    <property type="match status" value="1"/>
</dbReference>
<accession>A0A9W7GJ82</accession>
<sequence length="276" mass="31162">MKPAFGPLSSRHVFSPNSPSPLPPLSGTFLNLNLTCPISYLTFVEPVILSDGNTYERVWISRWLEKSHRSPMTMEHLPNLAVRENKLVKSLVKEASKASKKSKRSKKNKDKDRTRSGERIRAVLTCPLSGVTFVDPVYSYADGVTYERDAIMDYIKGSGVPIVGLGARGSSTNKQKEAITMKSPVTGRRVTEWRFVVNRAIKSLVDQARNGILKSDQLNDQDIAYSDETEEESSEDEVEIEEEKLELPRGQVPKRKRASSWEGMWDNLMRVVVFTR</sequence>
<dbReference type="Gene3D" id="3.30.40.10">
    <property type="entry name" value="Zinc/RING finger domain, C3HC4 (zinc finger)"/>
    <property type="match status" value="2"/>
</dbReference>
<keyword evidence="4" id="KW-1185">Reference proteome</keyword>
<dbReference type="PROSITE" id="PS51698">
    <property type="entry name" value="U_BOX"/>
    <property type="match status" value="1"/>
</dbReference>
<dbReference type="GO" id="GO:0016567">
    <property type="term" value="P:protein ubiquitination"/>
    <property type="evidence" value="ECO:0007669"/>
    <property type="project" value="InterPro"/>
</dbReference>
<dbReference type="EMBL" id="BRYA01000262">
    <property type="protein sequence ID" value="GMI45726.1"/>
    <property type="molecule type" value="Genomic_DNA"/>
</dbReference>
<evidence type="ECO:0000313" key="4">
    <source>
        <dbReference type="Proteomes" id="UP001165065"/>
    </source>
</evidence>
<evidence type="ECO:0000259" key="2">
    <source>
        <dbReference type="PROSITE" id="PS51698"/>
    </source>
</evidence>
<dbReference type="SUPFAM" id="SSF57850">
    <property type="entry name" value="RING/U-box"/>
    <property type="match status" value="2"/>
</dbReference>
<dbReference type="InterPro" id="IPR003613">
    <property type="entry name" value="Ubox_domain"/>
</dbReference>
<dbReference type="Proteomes" id="UP001165065">
    <property type="component" value="Unassembled WGS sequence"/>
</dbReference>
<feature type="domain" description="U-box" evidence="2">
    <location>
        <begin position="36"/>
        <end position="102"/>
    </location>
</feature>
<dbReference type="AlphaFoldDB" id="A0A9W7GJ82"/>
<comment type="caution">
    <text evidence="3">The sequence shown here is derived from an EMBL/GenBank/DDBJ whole genome shotgun (WGS) entry which is preliminary data.</text>
</comment>
<dbReference type="Pfam" id="PF04564">
    <property type="entry name" value="U-box"/>
    <property type="match status" value="1"/>
</dbReference>
<evidence type="ECO:0000313" key="3">
    <source>
        <dbReference type="EMBL" id="GMI45726.1"/>
    </source>
</evidence>
<proteinExistence type="predicted"/>